<dbReference type="Pfam" id="PF10899">
    <property type="entry name" value="AbiGi"/>
    <property type="match status" value="1"/>
</dbReference>
<gene>
    <name evidence="1" type="ORF">G6047_00290</name>
</gene>
<name>A0A972JE44_9FLAO</name>
<dbReference type="InterPro" id="IPR021223">
    <property type="entry name" value="AbiGi"/>
</dbReference>
<dbReference type="AlphaFoldDB" id="A0A972JE44"/>
<sequence>MAISANTIIHYTEKIDTIFSIIEEGRFKLSYCLEKTNTRGGQKFSFAIAMVSFCDIPISDYKKHFKPVKGKNLGYYGDYGIGLSKKWAKKNGLNPVIYIDTNSFAGTALRRSIEMFVKDNRIIHIESFFEEEITQFACYSKNYQGDLYRKGKLEQKDYKFYDEREWRFVPQQKSLSGQFVMLDEENYLSDRENLQNQLGQNGLDFTLEDIFYIIVKDESEIQSLVDTLSKKYNSLDQKNQLQILLTKIITSEQIISDF</sequence>
<dbReference type="Proteomes" id="UP000712080">
    <property type="component" value="Unassembled WGS sequence"/>
</dbReference>
<keyword evidence="2" id="KW-1185">Reference proteome</keyword>
<proteinExistence type="predicted"/>
<dbReference type="EMBL" id="JAAMPU010000070">
    <property type="protein sequence ID" value="NMH26459.1"/>
    <property type="molecule type" value="Genomic_DNA"/>
</dbReference>
<dbReference type="RefSeq" id="WP_169525307.1">
    <property type="nucleotide sequence ID" value="NZ_JAAMPU010000070.1"/>
</dbReference>
<organism evidence="1 2">
    <name type="scientific">Flavobacterium silvaticum</name>
    <dbReference type="NCBI Taxonomy" id="1852020"/>
    <lineage>
        <taxon>Bacteria</taxon>
        <taxon>Pseudomonadati</taxon>
        <taxon>Bacteroidota</taxon>
        <taxon>Flavobacteriia</taxon>
        <taxon>Flavobacteriales</taxon>
        <taxon>Flavobacteriaceae</taxon>
        <taxon>Flavobacterium</taxon>
    </lineage>
</organism>
<comment type="caution">
    <text evidence="1">The sequence shown here is derived from an EMBL/GenBank/DDBJ whole genome shotgun (WGS) entry which is preliminary data.</text>
</comment>
<reference evidence="1" key="1">
    <citation type="submission" date="2020-02" db="EMBL/GenBank/DDBJ databases">
        <title>Flavobacterium sp. genome.</title>
        <authorList>
            <person name="Jung H.S."/>
            <person name="Baek J.H."/>
            <person name="Jeon C.O."/>
        </authorList>
    </citation>
    <scope>NUCLEOTIDE SEQUENCE</scope>
    <source>
        <strain evidence="1">SE-s28</strain>
    </source>
</reference>
<evidence type="ECO:0000313" key="2">
    <source>
        <dbReference type="Proteomes" id="UP000712080"/>
    </source>
</evidence>
<protein>
    <submittedName>
        <fullName evidence="1">Uncharacterized protein</fullName>
    </submittedName>
</protein>
<accession>A0A972JE44</accession>
<evidence type="ECO:0000313" key="1">
    <source>
        <dbReference type="EMBL" id="NMH26459.1"/>
    </source>
</evidence>